<dbReference type="InterPro" id="IPR036651">
    <property type="entry name" value="Gln_synt_N_sf"/>
</dbReference>
<reference evidence="8 9" key="1">
    <citation type="submission" date="2020-08" db="EMBL/GenBank/DDBJ databases">
        <title>Sequencing the genomes of 1000 actinobacteria strains.</title>
        <authorList>
            <person name="Klenk H.-P."/>
        </authorList>
    </citation>
    <scope>NUCLEOTIDE SEQUENCE [LARGE SCALE GENOMIC DNA]</scope>
    <source>
        <strain evidence="8 9">DSM 23040</strain>
    </source>
</reference>
<evidence type="ECO:0000256" key="3">
    <source>
        <dbReference type="ARBA" id="ARBA00022741"/>
    </source>
</evidence>
<keyword evidence="4" id="KW-0067">ATP-binding</keyword>
<dbReference type="Pfam" id="PF00120">
    <property type="entry name" value="Gln-synt_C"/>
    <property type="match status" value="1"/>
</dbReference>
<evidence type="ECO:0000259" key="7">
    <source>
        <dbReference type="PROSITE" id="PS51987"/>
    </source>
</evidence>
<keyword evidence="3" id="KW-0547">Nucleotide-binding</keyword>
<dbReference type="SUPFAM" id="SSF55931">
    <property type="entry name" value="Glutamine synthetase/guanido kinase"/>
    <property type="match status" value="1"/>
</dbReference>
<dbReference type="AlphaFoldDB" id="A0A839QSN6"/>
<dbReference type="EC" id="6.3.1.2" evidence="8"/>
<sequence>MRPRPGELVFLAVSDLSGITKGRAVRAEDFDETSSVGWVPANLGIGPLGEIVHGLPYGSTGDCRLRPDYASAVRITDIPGQEPHTLVFTDIVETDGSPWAGDSRTFLRDTVKMLEDEFGLTVTAAFEHEFTDLGDDSPTHPFSLAAHRSLEPIGSQIMNALDKMGAEPENWLPEYAPHQFEVTVRPTDAVSAADRAVLVRDTVGAVFAGHHRDVTFSPLPKAGAGGSGVHVHFGLTTLDGDPVVYDPSRPGRVSEKAAKFAAGILHHAPGMTAIFAPLVISGERLRPDNWSTARAFMGLQNREALLRITPTNEMEGRDPAPQLHFEFRGGDIGANPYLLLGSILRAGIAGLREDMDPAQVVQGDLDLEGEHKDLPQLPEDLPEALAAFQADSEVSSWFTPELVQSYLAIKEHEIETFKDTSMEERCKRYAEIF</sequence>
<evidence type="ECO:0000256" key="4">
    <source>
        <dbReference type="ARBA" id="ARBA00022840"/>
    </source>
</evidence>
<evidence type="ECO:0000313" key="9">
    <source>
        <dbReference type="Proteomes" id="UP000568050"/>
    </source>
</evidence>
<dbReference type="InterPro" id="IPR014746">
    <property type="entry name" value="Gln_synth/guanido_kin_cat_dom"/>
</dbReference>
<dbReference type="SMART" id="SM01230">
    <property type="entry name" value="Gln-synt_C"/>
    <property type="match status" value="1"/>
</dbReference>
<proteinExistence type="inferred from homology"/>
<evidence type="ECO:0000313" key="8">
    <source>
        <dbReference type="EMBL" id="MBB3023324.1"/>
    </source>
</evidence>
<dbReference type="Pfam" id="PF16952">
    <property type="entry name" value="Gln-synt_N_2"/>
    <property type="match status" value="1"/>
</dbReference>
<accession>A0A839QSN6</accession>
<dbReference type="GO" id="GO:0004356">
    <property type="term" value="F:glutamine synthetase activity"/>
    <property type="evidence" value="ECO:0007669"/>
    <property type="project" value="UniProtKB-EC"/>
</dbReference>
<protein>
    <submittedName>
        <fullName evidence="8">Glutamine synthetase</fullName>
        <ecNumber evidence="8">6.3.1.2</ecNumber>
    </submittedName>
</protein>
<dbReference type="GO" id="GO:0005524">
    <property type="term" value="F:ATP binding"/>
    <property type="evidence" value="ECO:0007669"/>
    <property type="project" value="UniProtKB-KW"/>
</dbReference>
<organism evidence="8 9">
    <name type="scientific">Helcobacillus massiliensis</name>
    <dbReference type="NCBI Taxonomy" id="521392"/>
    <lineage>
        <taxon>Bacteria</taxon>
        <taxon>Bacillati</taxon>
        <taxon>Actinomycetota</taxon>
        <taxon>Actinomycetes</taxon>
        <taxon>Micrococcales</taxon>
        <taxon>Dermabacteraceae</taxon>
        <taxon>Helcobacillus</taxon>
    </lineage>
</organism>
<gene>
    <name evidence="8" type="ORF">FHX50_001616</name>
</gene>
<dbReference type="PANTHER" id="PTHR43785:SF12">
    <property type="entry name" value="TYPE-1 GLUTAMINE SYNTHETASE 2"/>
    <property type="match status" value="1"/>
</dbReference>
<feature type="domain" description="GS catalytic" evidence="7">
    <location>
        <begin position="103"/>
        <end position="433"/>
    </location>
</feature>
<dbReference type="Proteomes" id="UP000568050">
    <property type="component" value="Unassembled WGS sequence"/>
</dbReference>
<comment type="similarity">
    <text evidence="1 5 6">Belongs to the glutamine synthetase family.</text>
</comment>
<dbReference type="EMBL" id="JACHWP010000004">
    <property type="protein sequence ID" value="MBB3023324.1"/>
    <property type="molecule type" value="Genomic_DNA"/>
</dbReference>
<dbReference type="Gene3D" id="3.30.590.10">
    <property type="entry name" value="Glutamine synthetase/guanido kinase, catalytic domain"/>
    <property type="match status" value="1"/>
</dbReference>
<dbReference type="GO" id="GO:0006542">
    <property type="term" value="P:glutamine biosynthetic process"/>
    <property type="evidence" value="ECO:0007669"/>
    <property type="project" value="InterPro"/>
</dbReference>
<evidence type="ECO:0000256" key="2">
    <source>
        <dbReference type="ARBA" id="ARBA00022598"/>
    </source>
</evidence>
<evidence type="ECO:0000256" key="5">
    <source>
        <dbReference type="PROSITE-ProRule" id="PRU01331"/>
    </source>
</evidence>
<dbReference type="PROSITE" id="PS51987">
    <property type="entry name" value="GS_CATALYTIC"/>
    <property type="match status" value="1"/>
</dbReference>
<evidence type="ECO:0000256" key="1">
    <source>
        <dbReference type="ARBA" id="ARBA00009897"/>
    </source>
</evidence>
<keyword evidence="9" id="KW-1185">Reference proteome</keyword>
<comment type="caution">
    <text evidence="8">The sequence shown here is derived from an EMBL/GenBank/DDBJ whole genome shotgun (WGS) entry which is preliminary data.</text>
</comment>
<name>A0A839QSN6_9MICO</name>
<keyword evidence="2 8" id="KW-0436">Ligase</keyword>
<dbReference type="InterPro" id="IPR008146">
    <property type="entry name" value="Gln_synth_cat_dom"/>
</dbReference>
<evidence type="ECO:0000256" key="6">
    <source>
        <dbReference type="RuleBase" id="RU000384"/>
    </source>
</evidence>
<dbReference type="InterPro" id="IPR008147">
    <property type="entry name" value="Gln_synt_N"/>
</dbReference>
<dbReference type="Gene3D" id="3.10.20.70">
    <property type="entry name" value="Glutamine synthetase, N-terminal domain"/>
    <property type="match status" value="1"/>
</dbReference>
<dbReference type="PANTHER" id="PTHR43785">
    <property type="entry name" value="GAMMA-GLUTAMYLPUTRESCINE SYNTHETASE"/>
    <property type="match status" value="1"/>
</dbReference>